<organism evidence="1 2">
    <name type="scientific">Caldicoprobacter faecalis</name>
    <dbReference type="NCBI Taxonomy" id="937334"/>
    <lineage>
        <taxon>Bacteria</taxon>
        <taxon>Bacillati</taxon>
        <taxon>Bacillota</taxon>
        <taxon>Clostridia</taxon>
        <taxon>Caldicoprobacterales</taxon>
        <taxon>Caldicoprobacteraceae</taxon>
        <taxon>Caldicoprobacter</taxon>
    </lineage>
</organism>
<dbReference type="Pfam" id="PF10704">
    <property type="entry name" value="DUF2508"/>
    <property type="match status" value="1"/>
</dbReference>
<dbReference type="RefSeq" id="WP_025748646.1">
    <property type="nucleotide sequence ID" value="NZ_FOXR01000003.1"/>
</dbReference>
<gene>
    <name evidence="1" type="ORF">SAMN05444406_10381</name>
</gene>
<reference evidence="1 2" key="1">
    <citation type="submission" date="2016-10" db="EMBL/GenBank/DDBJ databases">
        <authorList>
            <person name="de Groot N.N."/>
        </authorList>
    </citation>
    <scope>NUCLEOTIDE SEQUENCE [LARGE SCALE GENOMIC DNA]</scope>
    <source>
        <strain evidence="1 2">DSM 20678</strain>
    </source>
</reference>
<sequence length="90" mass="10798">MRIRILNLLDTRHNNVSNYDEEYFDILQAVNRAHAEWINAQNYFNSVSEPELVDYAIYNMEAAKRKYMYMLKQAKLRGIEGIQSLQYFNE</sequence>
<proteinExistence type="predicted"/>
<evidence type="ECO:0000313" key="1">
    <source>
        <dbReference type="EMBL" id="SFP75002.1"/>
    </source>
</evidence>
<dbReference type="EMBL" id="FOXR01000003">
    <property type="protein sequence ID" value="SFP75002.1"/>
    <property type="molecule type" value="Genomic_DNA"/>
</dbReference>
<accession>A0A1I5SW48</accession>
<evidence type="ECO:0000313" key="2">
    <source>
        <dbReference type="Proteomes" id="UP000198577"/>
    </source>
</evidence>
<dbReference type="InterPro" id="IPR019644">
    <property type="entry name" value="DUF2508"/>
</dbReference>
<dbReference type="STRING" id="937334.SAMN05444406_10381"/>
<keyword evidence="2" id="KW-1185">Reference proteome</keyword>
<dbReference type="OrthoDB" id="1809893at2"/>
<dbReference type="AlphaFoldDB" id="A0A1I5SW48"/>
<name>A0A1I5SW48_9FIRM</name>
<protein>
    <recommendedName>
        <fullName evidence="3">DUF2508 domain-containing protein</fullName>
    </recommendedName>
</protein>
<dbReference type="Proteomes" id="UP000198577">
    <property type="component" value="Unassembled WGS sequence"/>
</dbReference>
<evidence type="ECO:0008006" key="3">
    <source>
        <dbReference type="Google" id="ProtNLM"/>
    </source>
</evidence>